<gene>
    <name evidence="6" type="ORF">RM53_07515</name>
</gene>
<dbReference type="Proteomes" id="UP000031166">
    <property type="component" value="Unassembled WGS sequence"/>
</dbReference>
<evidence type="ECO:0000313" key="6">
    <source>
        <dbReference type="EMBL" id="KIC59022.1"/>
    </source>
</evidence>
<evidence type="ECO:0000313" key="7">
    <source>
        <dbReference type="Proteomes" id="UP000031166"/>
    </source>
</evidence>
<sequence length="476" mass="52239">MNTAADRKLFLGARLKRLRRDLGLTQTAMAADLDVSPSYLNHIERNQRPVSAQLLLRLADTYDVDLRALNQGGAADEARLTEILTDPLFKGLSAPRHELVQLLEEAPSVADALLRLYQAFDDGRTRARAAAGTGESPIETSPAEWVREYIQSRGNHFPELDQMGEALSDALSAEAPAHADGFEPAARHRLAAKHDLGVRTLPTEVMVEWTRRYDLHRRRLLLSETLGPSSRAFAIAYQLALAEQGPALNALAEAAGAPAGPTRSLLKIALTNTLAAATLMPYAAFQRAAEETRYDLARLQARFGVSYEQAAHRLTTLSRPTARGVPFFLMRVDQAGNISKRYAAGAFPFSRFGGACPRWRLHSAFRTPGRIVTQIIETPDGGRWFTFARTVERQGHDGYAESHDLAVGLGCELRHAHRLAYAHGIDLQNPEVTPIGPACRLCHRHPCAERAAAPIDRPLAVDDWSKSVSPYPFGAA</sequence>
<dbReference type="GO" id="GO:0003700">
    <property type="term" value="F:DNA-binding transcription factor activity"/>
    <property type="evidence" value="ECO:0007669"/>
    <property type="project" value="TreeGrafter"/>
</dbReference>
<evidence type="ECO:0000256" key="1">
    <source>
        <dbReference type="ARBA" id="ARBA00007227"/>
    </source>
</evidence>
<name>A0A0B4CRE9_9CAUL</name>
<protein>
    <submittedName>
        <fullName evidence="6">DNA-binding protein</fullName>
    </submittedName>
</protein>
<dbReference type="InterPro" id="IPR050807">
    <property type="entry name" value="TransReg_Diox_bact_type"/>
</dbReference>
<evidence type="ECO:0000259" key="5">
    <source>
        <dbReference type="PROSITE" id="PS50943"/>
    </source>
</evidence>
<dbReference type="CDD" id="cd00093">
    <property type="entry name" value="HTH_XRE"/>
    <property type="match status" value="1"/>
</dbReference>
<dbReference type="Pfam" id="PF09856">
    <property type="entry name" value="ScfRs"/>
    <property type="match status" value="1"/>
</dbReference>
<proteinExistence type="inferred from homology"/>
<organism evidence="6 7">
    <name type="scientific">Brevundimonas nasdae</name>
    <dbReference type="NCBI Taxonomy" id="172043"/>
    <lineage>
        <taxon>Bacteria</taxon>
        <taxon>Pseudomonadati</taxon>
        <taxon>Pseudomonadota</taxon>
        <taxon>Alphaproteobacteria</taxon>
        <taxon>Caulobacterales</taxon>
        <taxon>Caulobacteraceae</taxon>
        <taxon>Brevundimonas</taxon>
    </lineage>
</organism>
<dbReference type="SMART" id="SM00530">
    <property type="entry name" value="HTH_XRE"/>
    <property type="match status" value="1"/>
</dbReference>
<dbReference type="GO" id="GO:0005829">
    <property type="term" value="C:cytosol"/>
    <property type="evidence" value="ECO:0007669"/>
    <property type="project" value="TreeGrafter"/>
</dbReference>
<dbReference type="STRING" id="172043.RM53_07515"/>
<comment type="caution">
    <text evidence="6">The sequence shown here is derived from an EMBL/GenBank/DDBJ whole genome shotgun (WGS) entry which is preliminary data.</text>
</comment>
<dbReference type="EMBL" id="JWSY01000009">
    <property type="protein sequence ID" value="KIC59022.1"/>
    <property type="molecule type" value="Genomic_DNA"/>
</dbReference>
<dbReference type="Pfam" id="PF06114">
    <property type="entry name" value="Peptidase_M78"/>
    <property type="match status" value="1"/>
</dbReference>
<comment type="similarity">
    <text evidence="1">Belongs to the short-chain fatty acyl-CoA assimilation regulator (ScfR) family.</text>
</comment>
<dbReference type="InterPro" id="IPR010982">
    <property type="entry name" value="Lambda_DNA-bd_dom_sf"/>
</dbReference>
<evidence type="ECO:0000256" key="4">
    <source>
        <dbReference type="ARBA" id="ARBA00023163"/>
    </source>
</evidence>
<dbReference type="InterPro" id="IPR026281">
    <property type="entry name" value="HTH_RamB"/>
</dbReference>
<evidence type="ECO:0000256" key="2">
    <source>
        <dbReference type="ARBA" id="ARBA00023015"/>
    </source>
</evidence>
<dbReference type="PANTHER" id="PTHR46797">
    <property type="entry name" value="HTH-TYPE TRANSCRIPTIONAL REGULATOR"/>
    <property type="match status" value="1"/>
</dbReference>
<keyword evidence="3 6" id="KW-0238">DNA-binding</keyword>
<dbReference type="InterPro" id="IPR018653">
    <property type="entry name" value="ScfR_C"/>
</dbReference>
<accession>A0A0B4CRE9</accession>
<dbReference type="SUPFAM" id="SSF47413">
    <property type="entry name" value="lambda repressor-like DNA-binding domains"/>
    <property type="match status" value="1"/>
</dbReference>
<dbReference type="PROSITE" id="PS50943">
    <property type="entry name" value="HTH_CROC1"/>
    <property type="match status" value="1"/>
</dbReference>
<dbReference type="InterPro" id="IPR010359">
    <property type="entry name" value="IrrE_HExxH"/>
</dbReference>
<dbReference type="PANTHER" id="PTHR46797:SF23">
    <property type="entry name" value="HTH-TYPE TRANSCRIPTIONAL REGULATOR SUTR"/>
    <property type="match status" value="1"/>
</dbReference>
<reference evidence="6 7" key="1">
    <citation type="submission" date="2014-12" db="EMBL/GenBank/DDBJ databases">
        <title>Genome sequencing of Brevundimonas nasdae TPW30.</title>
        <authorList>
            <person name="Tan P.W."/>
            <person name="Chan K.-G."/>
        </authorList>
    </citation>
    <scope>NUCLEOTIDE SEQUENCE [LARGE SCALE GENOMIC DNA]</scope>
    <source>
        <strain evidence="6 7">TPW30</strain>
    </source>
</reference>
<dbReference type="AlphaFoldDB" id="A0A0B4CRE9"/>
<keyword evidence="2" id="KW-0805">Transcription regulation</keyword>
<evidence type="ECO:0000256" key="3">
    <source>
        <dbReference type="ARBA" id="ARBA00023125"/>
    </source>
</evidence>
<dbReference type="Pfam" id="PF13560">
    <property type="entry name" value="HTH_31"/>
    <property type="match status" value="1"/>
</dbReference>
<feature type="domain" description="HTH cro/C1-type" evidence="5">
    <location>
        <begin position="15"/>
        <end position="69"/>
    </location>
</feature>
<dbReference type="PIRSF" id="PIRSF019251">
    <property type="entry name" value="Rv0465c"/>
    <property type="match status" value="1"/>
</dbReference>
<dbReference type="RefSeq" id="WP_039245595.1">
    <property type="nucleotide sequence ID" value="NZ_JWSY01000009.1"/>
</dbReference>
<dbReference type="GO" id="GO:0003677">
    <property type="term" value="F:DNA binding"/>
    <property type="evidence" value="ECO:0007669"/>
    <property type="project" value="UniProtKB-KW"/>
</dbReference>
<dbReference type="InterPro" id="IPR001387">
    <property type="entry name" value="Cro/C1-type_HTH"/>
</dbReference>
<dbReference type="Gene3D" id="1.10.260.40">
    <property type="entry name" value="lambda repressor-like DNA-binding domains"/>
    <property type="match status" value="1"/>
</dbReference>
<keyword evidence="4" id="KW-0804">Transcription</keyword>